<keyword evidence="16" id="KW-1185">Reference proteome</keyword>
<dbReference type="Pfam" id="PF01514">
    <property type="entry name" value="YscJ_FliF"/>
    <property type="match status" value="1"/>
</dbReference>
<dbReference type="PANTHER" id="PTHR30046">
    <property type="entry name" value="FLAGELLAR M-RING PROTEIN"/>
    <property type="match status" value="1"/>
</dbReference>
<keyword evidence="7 12" id="KW-0472">Membrane</keyword>
<accession>A0A0B2K232</accession>
<keyword evidence="15" id="KW-0282">Flagellum</keyword>
<evidence type="ECO:0000256" key="1">
    <source>
        <dbReference type="ARBA" id="ARBA00004117"/>
    </source>
</evidence>
<dbReference type="AlphaFoldDB" id="A0A0B2K232"/>
<evidence type="ECO:0000313" key="16">
    <source>
        <dbReference type="Proteomes" id="UP000030993"/>
    </source>
</evidence>
<comment type="subcellular location">
    <subcellularLocation>
        <location evidence="1 9">Bacterial flagellum basal body</location>
    </subcellularLocation>
    <subcellularLocation>
        <location evidence="2">Cell membrane</location>
        <topology evidence="2">Multi-pass membrane protein</topology>
    </subcellularLocation>
</comment>
<evidence type="ECO:0000256" key="8">
    <source>
        <dbReference type="ARBA" id="ARBA00023143"/>
    </source>
</evidence>
<keyword evidence="4" id="KW-1003">Cell membrane</keyword>
<keyword evidence="5 12" id="KW-0812">Transmembrane</keyword>
<dbReference type="Pfam" id="PF08345">
    <property type="entry name" value="YscJ_FliF_C"/>
    <property type="match status" value="1"/>
</dbReference>
<reference evidence="15 16" key="1">
    <citation type="journal article" date="2013" name="PLoS ONE">
        <title>Identification and characterization of three novel lipases belonging to families II and V from Anaerovibrio lipolyticus 5ST.</title>
        <authorList>
            <person name="Prive F."/>
            <person name="Kaderbhai N.N."/>
            <person name="Girdwood S."/>
            <person name="Worgan H.J."/>
            <person name="Pinloche E."/>
            <person name="Scollan N.D."/>
            <person name="Huws S.A."/>
            <person name="Newbold C.J."/>
        </authorList>
    </citation>
    <scope>NUCLEOTIDE SEQUENCE [LARGE SCALE GENOMIC DNA]</scope>
    <source>
        <strain evidence="15 16">5S</strain>
    </source>
</reference>
<evidence type="ECO:0000256" key="5">
    <source>
        <dbReference type="ARBA" id="ARBA00022692"/>
    </source>
</evidence>
<dbReference type="PIRSF" id="PIRSF004862">
    <property type="entry name" value="FliF"/>
    <property type="match status" value="1"/>
</dbReference>
<evidence type="ECO:0000259" key="13">
    <source>
        <dbReference type="Pfam" id="PF01514"/>
    </source>
</evidence>
<dbReference type="STRING" id="82374.NZ47_06250"/>
<keyword evidence="15" id="KW-0966">Cell projection</keyword>
<evidence type="ECO:0000256" key="6">
    <source>
        <dbReference type="ARBA" id="ARBA00022989"/>
    </source>
</evidence>
<dbReference type="InterPro" id="IPR000067">
    <property type="entry name" value="FlgMring_FliF"/>
</dbReference>
<keyword evidence="6 12" id="KW-1133">Transmembrane helix</keyword>
<evidence type="ECO:0000256" key="9">
    <source>
        <dbReference type="PIRNR" id="PIRNR004862"/>
    </source>
</evidence>
<dbReference type="RefSeq" id="WP_039207815.1">
    <property type="nucleotide sequence ID" value="NZ_JSCE01000125.1"/>
</dbReference>
<feature type="transmembrane region" description="Helical" evidence="12">
    <location>
        <begin position="428"/>
        <end position="447"/>
    </location>
</feature>
<protein>
    <recommendedName>
        <fullName evidence="9">Flagellar M-ring protein</fullName>
    </recommendedName>
</protein>
<keyword evidence="10" id="KW-0175">Coiled coil</keyword>
<evidence type="ECO:0000313" key="15">
    <source>
        <dbReference type="EMBL" id="KHM52197.1"/>
    </source>
</evidence>
<comment type="function">
    <text evidence="9">The M ring may be actively involved in energy transduction.</text>
</comment>
<gene>
    <name evidence="15" type="ORF">NZ47_06250</name>
</gene>
<dbReference type="InterPro" id="IPR043427">
    <property type="entry name" value="YscJ/FliF"/>
</dbReference>
<name>A0A0B2K232_9FIRM</name>
<dbReference type="NCBIfam" id="TIGR00206">
    <property type="entry name" value="fliF"/>
    <property type="match status" value="1"/>
</dbReference>
<proteinExistence type="inferred from homology"/>
<evidence type="ECO:0000256" key="4">
    <source>
        <dbReference type="ARBA" id="ARBA00022475"/>
    </source>
</evidence>
<dbReference type="GO" id="GO:0003774">
    <property type="term" value="F:cytoskeletal motor activity"/>
    <property type="evidence" value="ECO:0007669"/>
    <property type="project" value="InterPro"/>
</dbReference>
<dbReference type="EMBL" id="JSCE01000125">
    <property type="protein sequence ID" value="KHM52197.1"/>
    <property type="molecule type" value="Genomic_DNA"/>
</dbReference>
<feature type="region of interest" description="Disordered" evidence="11">
    <location>
        <begin position="301"/>
        <end position="320"/>
    </location>
</feature>
<dbReference type="Proteomes" id="UP000030993">
    <property type="component" value="Unassembled WGS sequence"/>
</dbReference>
<dbReference type="GO" id="GO:0005886">
    <property type="term" value="C:plasma membrane"/>
    <property type="evidence" value="ECO:0007669"/>
    <property type="project" value="UniProtKB-SubCell"/>
</dbReference>
<evidence type="ECO:0000256" key="7">
    <source>
        <dbReference type="ARBA" id="ARBA00023136"/>
    </source>
</evidence>
<organism evidence="15 16">
    <name type="scientific">Anaerovibrio lipolyticus</name>
    <dbReference type="NCBI Taxonomy" id="82374"/>
    <lineage>
        <taxon>Bacteria</taxon>
        <taxon>Bacillati</taxon>
        <taxon>Bacillota</taxon>
        <taxon>Negativicutes</taxon>
        <taxon>Selenomonadales</taxon>
        <taxon>Selenomonadaceae</taxon>
        <taxon>Anaerovibrio</taxon>
    </lineage>
</organism>
<feature type="coiled-coil region" evidence="10">
    <location>
        <begin position="446"/>
        <end position="485"/>
    </location>
</feature>
<dbReference type="eggNOG" id="COG1766">
    <property type="taxonomic scope" value="Bacteria"/>
</dbReference>
<feature type="domain" description="Flagellar M-ring N-terminal" evidence="13">
    <location>
        <begin position="44"/>
        <end position="218"/>
    </location>
</feature>
<evidence type="ECO:0000259" key="14">
    <source>
        <dbReference type="Pfam" id="PF08345"/>
    </source>
</evidence>
<comment type="caution">
    <text evidence="15">The sequence shown here is derived from an EMBL/GenBank/DDBJ whole genome shotgun (WGS) entry which is preliminary data.</text>
</comment>
<comment type="similarity">
    <text evidence="3 9">Belongs to the FliF family.</text>
</comment>
<dbReference type="GO" id="GO:0009431">
    <property type="term" value="C:bacterial-type flagellum basal body, MS ring"/>
    <property type="evidence" value="ECO:0007669"/>
    <property type="project" value="InterPro"/>
</dbReference>
<dbReference type="Gene3D" id="3.30.300.30">
    <property type="match status" value="1"/>
</dbReference>
<evidence type="ECO:0000256" key="11">
    <source>
        <dbReference type="SAM" id="MobiDB-lite"/>
    </source>
</evidence>
<evidence type="ECO:0000256" key="2">
    <source>
        <dbReference type="ARBA" id="ARBA00004651"/>
    </source>
</evidence>
<dbReference type="GO" id="GO:0071973">
    <property type="term" value="P:bacterial-type flagellum-dependent cell motility"/>
    <property type="evidence" value="ECO:0007669"/>
    <property type="project" value="InterPro"/>
</dbReference>
<evidence type="ECO:0000256" key="10">
    <source>
        <dbReference type="SAM" id="Coils"/>
    </source>
</evidence>
<feature type="transmembrane region" description="Helical" evidence="12">
    <location>
        <begin position="21"/>
        <end position="41"/>
    </location>
</feature>
<keyword evidence="15" id="KW-0969">Cilium</keyword>
<evidence type="ECO:0000256" key="12">
    <source>
        <dbReference type="SAM" id="Phobius"/>
    </source>
</evidence>
<sequence length="529" mass="59096">MGEWKEKYLQLWEKTTKKQRYLAIGGIVLLVLLIIGASFMYGGKPDMVPLFTNMETKDAGEVAAKLKEDKIEYEVQETKQGTTILVPSANVHEARLQLATEGLPHGNKGFEIFDDSKLGVTEFQNKVNYLQALQGELTRTIEQIEAVEKARVHIVLPEDSLYKKNEKPATASIMLKLKANTQLNKKEIKGIVNLASNSIQGLSPENITVVDETGKILNDPDDEEENNVSVKTMTQLEMTRKVQDRMQKDVQTMLDQALGEGRSYVRVNVELDFDQRQTDTQTFTPVVDDSGIIRSEQTVNESYNGTSNAPGGPAGTQSNVPGYVATENNSNAEYAKKETTKNYEINEAKAKTIASPGSIKRVNIAVLVNDDITPAQQESISRSVSSAVGINPERGDTVSVEPLPFSTELADRRAAEEQAERDRQARNMYIAIGLILLIIALIVGFYIRRKREKERLAREAAEEQARLEEEERLRLEAERAAAIEAGTVEPDELTPEEQEHINERQVIEELIRTKPAEIALLVKTWLSED</sequence>
<keyword evidence="8 9" id="KW-0975">Bacterial flagellum</keyword>
<evidence type="ECO:0000256" key="3">
    <source>
        <dbReference type="ARBA" id="ARBA00007971"/>
    </source>
</evidence>
<dbReference type="PRINTS" id="PR01009">
    <property type="entry name" value="FLGMRINGFLIF"/>
</dbReference>
<dbReference type="InterPro" id="IPR006182">
    <property type="entry name" value="FliF_N_dom"/>
</dbReference>
<dbReference type="InterPro" id="IPR013556">
    <property type="entry name" value="Flag_M-ring_C"/>
</dbReference>
<dbReference type="InterPro" id="IPR045851">
    <property type="entry name" value="AMP-bd_C_sf"/>
</dbReference>
<dbReference type="PANTHER" id="PTHR30046:SF0">
    <property type="entry name" value="FLAGELLAR M-RING PROTEIN"/>
    <property type="match status" value="1"/>
</dbReference>
<feature type="domain" description="Flagellar M-ring C-terminal" evidence="14">
    <location>
        <begin position="254"/>
        <end position="405"/>
    </location>
</feature>